<feature type="region of interest" description="Disordered" evidence="2">
    <location>
        <begin position="1"/>
        <end position="39"/>
    </location>
</feature>
<reference evidence="4 5" key="1">
    <citation type="submission" date="2018-06" db="EMBL/GenBank/DDBJ databases">
        <title>Comparative genomics reveals the genomic features of Rhizophagus irregularis, R. cerebriforme, R. diaphanum and Gigaspora rosea, and their symbiotic lifestyle signature.</title>
        <authorList>
            <person name="Morin E."/>
            <person name="San Clemente H."/>
            <person name="Chen E.C.H."/>
            <person name="De La Providencia I."/>
            <person name="Hainaut M."/>
            <person name="Kuo A."/>
            <person name="Kohler A."/>
            <person name="Murat C."/>
            <person name="Tang N."/>
            <person name="Roy S."/>
            <person name="Loubradou J."/>
            <person name="Henrissat B."/>
            <person name="Grigoriev I.V."/>
            <person name="Corradi N."/>
            <person name="Roux C."/>
            <person name="Martin F.M."/>
        </authorList>
    </citation>
    <scope>NUCLEOTIDE SEQUENCE [LARGE SCALE GENOMIC DNA]</scope>
    <source>
        <strain evidence="4 5">DAOM 227022</strain>
    </source>
</reference>
<feature type="compositionally biased region" description="Low complexity" evidence="2">
    <location>
        <begin position="1"/>
        <end position="11"/>
    </location>
</feature>
<evidence type="ECO:0000256" key="2">
    <source>
        <dbReference type="SAM" id="MobiDB-lite"/>
    </source>
</evidence>
<keyword evidence="3" id="KW-0812">Transmembrane</keyword>
<sequence>EQVINPSTPQSPESPPTPPNPEQNKPTNPIVENNQKSEENIKDISQTASLEEAKQKARQEINDLLDRYGQKAITEIKELLKKHPFIKSKDLSIKGQKWEEKLNSLTSQQQILNLARQLRENIIQLDNQQKQKQKQNSTNVPLKIAIPVGLGVLGTLAIVGLFIIRHRKIAHSKIKNKSK</sequence>
<feature type="transmembrane region" description="Helical" evidence="3">
    <location>
        <begin position="144"/>
        <end position="164"/>
    </location>
</feature>
<feature type="non-terminal residue" evidence="4">
    <location>
        <position position="1"/>
    </location>
</feature>
<feature type="compositionally biased region" description="Pro residues" evidence="2">
    <location>
        <begin position="12"/>
        <end position="21"/>
    </location>
</feature>
<evidence type="ECO:0000256" key="3">
    <source>
        <dbReference type="SAM" id="Phobius"/>
    </source>
</evidence>
<protein>
    <submittedName>
        <fullName evidence="4">Uncharacterized protein</fullName>
    </submittedName>
</protein>
<dbReference type="Proteomes" id="UP000265703">
    <property type="component" value="Unassembled WGS sequence"/>
</dbReference>
<keyword evidence="1" id="KW-0175">Coiled coil</keyword>
<keyword evidence="3" id="KW-0472">Membrane</keyword>
<name>A0A397S1T9_9GLOM</name>
<dbReference type="AlphaFoldDB" id="A0A397S1T9"/>
<comment type="caution">
    <text evidence="4">The sequence shown here is derived from an EMBL/GenBank/DDBJ whole genome shotgun (WGS) entry which is preliminary data.</text>
</comment>
<dbReference type="EMBL" id="QKYT01002426">
    <property type="protein sequence ID" value="RIA78669.1"/>
    <property type="molecule type" value="Genomic_DNA"/>
</dbReference>
<organism evidence="4 5">
    <name type="scientific">Glomus cerebriforme</name>
    <dbReference type="NCBI Taxonomy" id="658196"/>
    <lineage>
        <taxon>Eukaryota</taxon>
        <taxon>Fungi</taxon>
        <taxon>Fungi incertae sedis</taxon>
        <taxon>Mucoromycota</taxon>
        <taxon>Glomeromycotina</taxon>
        <taxon>Glomeromycetes</taxon>
        <taxon>Glomerales</taxon>
        <taxon>Glomeraceae</taxon>
        <taxon>Glomus</taxon>
    </lineage>
</organism>
<feature type="coiled-coil region" evidence="1">
    <location>
        <begin position="108"/>
        <end position="135"/>
    </location>
</feature>
<evidence type="ECO:0000313" key="5">
    <source>
        <dbReference type="Proteomes" id="UP000265703"/>
    </source>
</evidence>
<evidence type="ECO:0000256" key="1">
    <source>
        <dbReference type="SAM" id="Coils"/>
    </source>
</evidence>
<keyword evidence="3" id="KW-1133">Transmembrane helix</keyword>
<keyword evidence="5" id="KW-1185">Reference proteome</keyword>
<gene>
    <name evidence="4" type="ORF">C1645_842691</name>
</gene>
<accession>A0A397S1T9</accession>
<proteinExistence type="predicted"/>
<evidence type="ECO:0000313" key="4">
    <source>
        <dbReference type="EMBL" id="RIA78669.1"/>
    </source>
</evidence>